<comment type="caution">
    <text evidence="5">The sequence shown here is derived from an EMBL/GenBank/DDBJ whole genome shotgun (WGS) entry which is preliminary data.</text>
</comment>
<keyword evidence="6" id="KW-1185">Reference proteome</keyword>
<keyword evidence="1" id="KW-0285">Flavoprotein</keyword>
<dbReference type="RefSeq" id="WP_008851012.1">
    <property type="nucleotide sequence ID" value="NZ_AGQV01000001.1"/>
</dbReference>
<dbReference type="STRING" id="1088869.GMO_08630"/>
<dbReference type="PANTHER" id="PTHR42659">
    <property type="entry name" value="XANTHINE DEHYDROGENASE SUBUNIT C-RELATED"/>
    <property type="match status" value="1"/>
</dbReference>
<dbReference type="InterPro" id="IPR016167">
    <property type="entry name" value="FAD-bd_PCMH_sub1"/>
</dbReference>
<gene>
    <name evidence="5" type="ORF">GMO_08630</name>
</gene>
<evidence type="ECO:0000256" key="3">
    <source>
        <dbReference type="ARBA" id="ARBA00023002"/>
    </source>
</evidence>
<dbReference type="GO" id="GO:0004854">
    <property type="term" value="F:xanthine dehydrogenase activity"/>
    <property type="evidence" value="ECO:0007669"/>
    <property type="project" value="UniProtKB-EC"/>
</dbReference>
<dbReference type="SMART" id="SM01092">
    <property type="entry name" value="CO_deh_flav_C"/>
    <property type="match status" value="1"/>
</dbReference>
<dbReference type="SUPFAM" id="SSF56176">
    <property type="entry name" value="FAD-binding/transporter-associated domain-like"/>
    <property type="match status" value="1"/>
</dbReference>
<dbReference type="InterPro" id="IPR016166">
    <property type="entry name" value="FAD-bd_PCMH"/>
</dbReference>
<dbReference type="SUPFAM" id="SSF55447">
    <property type="entry name" value="CO dehydrogenase flavoprotein C-terminal domain-like"/>
    <property type="match status" value="1"/>
</dbReference>
<feature type="domain" description="FAD-binding PCMH-type" evidence="4">
    <location>
        <begin position="1"/>
        <end position="222"/>
    </location>
</feature>
<dbReference type="OrthoDB" id="9814706at2"/>
<evidence type="ECO:0000259" key="4">
    <source>
        <dbReference type="PROSITE" id="PS51387"/>
    </source>
</evidence>
<dbReference type="PROSITE" id="PS51387">
    <property type="entry name" value="FAD_PCMH"/>
    <property type="match status" value="1"/>
</dbReference>
<evidence type="ECO:0000256" key="1">
    <source>
        <dbReference type="ARBA" id="ARBA00022630"/>
    </source>
</evidence>
<dbReference type="PATRIC" id="fig|1088869.3.peg.868"/>
<dbReference type="InterPro" id="IPR036318">
    <property type="entry name" value="FAD-bd_PCMH-like_sf"/>
</dbReference>
<dbReference type="Gene3D" id="3.30.465.10">
    <property type="match status" value="2"/>
</dbReference>
<dbReference type="Pfam" id="PF00941">
    <property type="entry name" value="FAD_binding_5"/>
    <property type="match status" value="1"/>
</dbReference>
<evidence type="ECO:0000313" key="5">
    <source>
        <dbReference type="EMBL" id="EHH69555.1"/>
    </source>
</evidence>
<dbReference type="Gene3D" id="3.30.43.10">
    <property type="entry name" value="Uridine Diphospho-n-acetylenolpyruvylglucosamine Reductase, domain 2"/>
    <property type="match status" value="1"/>
</dbReference>
<dbReference type="InterPro" id="IPR036683">
    <property type="entry name" value="CO_DH_flav_C_dom_sf"/>
</dbReference>
<dbReference type="Gene3D" id="3.30.390.50">
    <property type="entry name" value="CO dehydrogenase flavoprotein, C-terminal domain"/>
    <property type="match status" value="1"/>
</dbReference>
<dbReference type="Proteomes" id="UP000004949">
    <property type="component" value="Unassembled WGS sequence"/>
</dbReference>
<dbReference type="Pfam" id="PF03450">
    <property type="entry name" value="CO_deh_flav_C"/>
    <property type="match status" value="1"/>
</dbReference>
<dbReference type="InterPro" id="IPR051312">
    <property type="entry name" value="Diverse_Substr_Oxidored"/>
</dbReference>
<dbReference type="eggNOG" id="COG1319">
    <property type="taxonomic scope" value="Bacteria"/>
</dbReference>
<dbReference type="PANTHER" id="PTHR42659:SF2">
    <property type="entry name" value="XANTHINE DEHYDROGENASE SUBUNIT C-RELATED"/>
    <property type="match status" value="1"/>
</dbReference>
<name>G6XH97_9PROT</name>
<sequence length="322" mass="34211">MKNFAFSTAHSVDDAAHAAASGARPIAGGTNLLDLMKLQIETPDRLVSVRRLPRLDHVTATPEGGVRIGADVTNTALAAHPLIRECYPLLSRALLAGASAQIRNMATTGGNLLQRTRCVQFYDTTDACNKRQPGSGCGAWNGGNRMNAVIGGSKACIAVNPSDMSVALRVLDATVHVQDATGRNRTIPIASFHLLPGVTPERETALQAGEIITEISLPPPPTGVHHYRKVRDRASYAFALVSVGAVADIRDGRIISVRFAFGGIAPRPWRIEAAEAVLQNQPAEVSTIEHACDIALEGAKGHGDNDFKILLARRTLVATLIS</sequence>
<protein>
    <submittedName>
        <fullName evidence="5">Molybdopterin dehydrogenase, FAD-binding protein</fullName>
        <ecNumber evidence="5">1.17.1.4</ecNumber>
    </submittedName>
</protein>
<reference evidence="5 6" key="1">
    <citation type="submission" date="2011-10" db="EMBL/GenBank/DDBJ databases">
        <title>Genome sequence of Gluconobacter morbifer G707, isolated from Drosophila gut.</title>
        <authorList>
            <person name="Lee W.-J."/>
            <person name="Kim E.-K."/>
        </authorList>
    </citation>
    <scope>NUCLEOTIDE SEQUENCE [LARGE SCALE GENOMIC DNA]</scope>
    <source>
        <strain evidence="5 6">G707</strain>
    </source>
</reference>
<keyword evidence="2" id="KW-0274">FAD</keyword>
<evidence type="ECO:0000313" key="6">
    <source>
        <dbReference type="Proteomes" id="UP000004949"/>
    </source>
</evidence>
<dbReference type="AlphaFoldDB" id="G6XH97"/>
<dbReference type="EMBL" id="AGQV01000001">
    <property type="protein sequence ID" value="EHH69555.1"/>
    <property type="molecule type" value="Genomic_DNA"/>
</dbReference>
<keyword evidence="3 5" id="KW-0560">Oxidoreductase</keyword>
<accession>G6XH97</accession>
<dbReference type="InterPro" id="IPR005107">
    <property type="entry name" value="CO_DH_flav_C"/>
</dbReference>
<dbReference type="GO" id="GO:0071949">
    <property type="term" value="F:FAD binding"/>
    <property type="evidence" value="ECO:0007669"/>
    <property type="project" value="InterPro"/>
</dbReference>
<dbReference type="InterPro" id="IPR002346">
    <property type="entry name" value="Mopterin_DH_FAD-bd"/>
</dbReference>
<evidence type="ECO:0000256" key="2">
    <source>
        <dbReference type="ARBA" id="ARBA00022827"/>
    </source>
</evidence>
<dbReference type="InterPro" id="IPR016169">
    <property type="entry name" value="FAD-bd_PCMH_sub2"/>
</dbReference>
<organism evidence="5 6">
    <name type="scientific">Gluconobacter morbifer G707</name>
    <dbReference type="NCBI Taxonomy" id="1088869"/>
    <lineage>
        <taxon>Bacteria</taxon>
        <taxon>Pseudomonadati</taxon>
        <taxon>Pseudomonadota</taxon>
        <taxon>Alphaproteobacteria</taxon>
        <taxon>Acetobacterales</taxon>
        <taxon>Acetobacteraceae</taxon>
        <taxon>Gluconobacter</taxon>
    </lineage>
</organism>
<dbReference type="EC" id="1.17.1.4" evidence="5"/>
<proteinExistence type="predicted"/>